<dbReference type="OrthoDB" id="2529286at2759"/>
<organism evidence="2 3">
    <name type="scientific">Aspergillus taichungensis</name>
    <dbReference type="NCBI Taxonomy" id="482145"/>
    <lineage>
        <taxon>Eukaryota</taxon>
        <taxon>Fungi</taxon>
        <taxon>Dikarya</taxon>
        <taxon>Ascomycota</taxon>
        <taxon>Pezizomycotina</taxon>
        <taxon>Eurotiomycetes</taxon>
        <taxon>Eurotiomycetidae</taxon>
        <taxon>Eurotiales</taxon>
        <taxon>Aspergillaceae</taxon>
        <taxon>Aspergillus</taxon>
        <taxon>Aspergillus subgen. Circumdati</taxon>
    </lineage>
</organism>
<dbReference type="GO" id="GO:0008757">
    <property type="term" value="F:S-adenosylmethionine-dependent methyltransferase activity"/>
    <property type="evidence" value="ECO:0007669"/>
    <property type="project" value="UniProtKB-ARBA"/>
</dbReference>
<feature type="region of interest" description="Disordered" evidence="1">
    <location>
        <begin position="204"/>
        <end position="223"/>
    </location>
</feature>
<dbReference type="GO" id="GO:0005829">
    <property type="term" value="C:cytosol"/>
    <property type="evidence" value="ECO:0007669"/>
    <property type="project" value="TreeGrafter"/>
</dbReference>
<feature type="compositionally biased region" description="Acidic residues" evidence="1">
    <location>
        <begin position="214"/>
        <end position="223"/>
    </location>
</feature>
<feature type="region of interest" description="Disordered" evidence="1">
    <location>
        <begin position="147"/>
        <end position="183"/>
    </location>
</feature>
<accession>A0A2J5HLE0</accession>
<dbReference type="PANTHER" id="PTHR14614:SF109">
    <property type="entry name" value="RIBOSOMAL LYSINE N-METHYLTRANSFERASE 5"/>
    <property type="match status" value="1"/>
</dbReference>
<dbReference type="Gene3D" id="3.40.50.150">
    <property type="entry name" value="Vaccinia Virus protein VP39"/>
    <property type="match status" value="1"/>
</dbReference>
<protein>
    <recommendedName>
        <fullName evidence="4">Methyltransferase-domain-containing protein</fullName>
    </recommendedName>
</protein>
<sequence length="331" mass="36760">MEDLTNFLTSIGPEVEDADEESFFLFSQDIPSSNLGFVDSRAPTLDVTIHGQDYIVRQSPTLLSSSRAGGTTGAVLWKITPLIAEWLSTPTNNPLWTNSILNPSSTVLELGCGISSLLALTLAPSISHYVATDQEYVRRLLRENLDENARSFPSSSSPRTQPKGRQRRQKQQQQQPQPRNPTSNITFAALDWETDIPASLKQSLELSSSKATEDEAEADEEGEDQGFDVLLSCDCIYNEALVAPFVRTCADFCRLRPTYTPDHNQNRSKRKPTVCIVAQQQRMPDVFEAWLRETMHVFRVWRVADEVLGGKLGVGSGYLVHVLVLRGDGGC</sequence>
<reference evidence="3" key="1">
    <citation type="submission" date="2017-12" db="EMBL/GenBank/DDBJ databases">
        <authorList>
            <consortium name="DOE Joint Genome Institute"/>
            <person name="Mondo S.J."/>
            <person name="Kjaerbolling I."/>
            <person name="Vesth T.C."/>
            <person name="Frisvad J.C."/>
            <person name="Nybo J.L."/>
            <person name="Theobald S."/>
            <person name="Kuo A."/>
            <person name="Bowyer P."/>
            <person name="Matsuda Y."/>
            <person name="Lyhne E.K."/>
            <person name="Kogle M.E."/>
            <person name="Clum A."/>
            <person name="Lipzen A."/>
            <person name="Salamov A."/>
            <person name="Ngan C.Y."/>
            <person name="Daum C."/>
            <person name="Chiniquy J."/>
            <person name="Barry K."/>
            <person name="LaButti K."/>
            <person name="Haridas S."/>
            <person name="Simmons B.A."/>
            <person name="Magnuson J.K."/>
            <person name="Mortensen U.H."/>
            <person name="Larsen T.O."/>
            <person name="Grigoriev I.V."/>
            <person name="Baker S.E."/>
            <person name="Andersen M.R."/>
            <person name="Nordberg H.P."/>
            <person name="Cantor M.N."/>
            <person name="Hua S.X."/>
        </authorList>
    </citation>
    <scope>NUCLEOTIDE SEQUENCE [LARGE SCALE GENOMIC DNA]</scope>
    <source>
        <strain evidence="3">IBT 19404</strain>
    </source>
</reference>
<dbReference type="GO" id="GO:0032991">
    <property type="term" value="C:protein-containing complex"/>
    <property type="evidence" value="ECO:0007669"/>
    <property type="project" value="TreeGrafter"/>
</dbReference>
<gene>
    <name evidence="2" type="ORF">BDW42DRAFT_202483</name>
</gene>
<dbReference type="SUPFAM" id="SSF53335">
    <property type="entry name" value="S-adenosyl-L-methionine-dependent methyltransferases"/>
    <property type="match status" value="1"/>
</dbReference>
<dbReference type="PANTHER" id="PTHR14614">
    <property type="entry name" value="HEPATOCELLULAR CARCINOMA-ASSOCIATED ANTIGEN"/>
    <property type="match status" value="1"/>
</dbReference>
<evidence type="ECO:0000313" key="2">
    <source>
        <dbReference type="EMBL" id="PLN77822.1"/>
    </source>
</evidence>
<feature type="compositionally biased region" description="Low complexity" evidence="1">
    <location>
        <begin position="171"/>
        <end position="182"/>
    </location>
</feature>
<evidence type="ECO:0000313" key="3">
    <source>
        <dbReference type="Proteomes" id="UP000235023"/>
    </source>
</evidence>
<dbReference type="Proteomes" id="UP000235023">
    <property type="component" value="Unassembled WGS sequence"/>
</dbReference>
<evidence type="ECO:0000256" key="1">
    <source>
        <dbReference type="SAM" id="MobiDB-lite"/>
    </source>
</evidence>
<dbReference type="InterPro" id="IPR029063">
    <property type="entry name" value="SAM-dependent_MTases_sf"/>
</dbReference>
<dbReference type="AlphaFoldDB" id="A0A2J5HLE0"/>
<evidence type="ECO:0008006" key="4">
    <source>
        <dbReference type="Google" id="ProtNLM"/>
    </source>
</evidence>
<dbReference type="EMBL" id="KZ559588">
    <property type="protein sequence ID" value="PLN77822.1"/>
    <property type="molecule type" value="Genomic_DNA"/>
</dbReference>
<dbReference type="InterPro" id="IPR019410">
    <property type="entry name" value="Methyltransf_16"/>
</dbReference>
<name>A0A2J5HLE0_9EURO</name>
<keyword evidence="3" id="KW-1185">Reference proteome</keyword>
<proteinExistence type="predicted"/>